<evidence type="ECO:0000313" key="9">
    <source>
        <dbReference type="Proteomes" id="UP000283374"/>
    </source>
</evidence>
<reference evidence="8 9" key="1">
    <citation type="submission" date="2018-08" db="EMBL/GenBank/DDBJ databases">
        <title>Cellulomonas rhizosphaerae sp. nov., a novel actinomycete isolated from soil.</title>
        <authorList>
            <person name="Tian Y."/>
        </authorList>
    </citation>
    <scope>NUCLEOTIDE SEQUENCE [LARGE SCALE GENOMIC DNA]</scope>
    <source>
        <strain evidence="8 9">NEAU-TCZ24</strain>
    </source>
</reference>
<evidence type="ECO:0000256" key="2">
    <source>
        <dbReference type="ARBA" id="ARBA00012534"/>
    </source>
</evidence>
<dbReference type="OrthoDB" id="9816309at2"/>
<dbReference type="PRINTS" id="PR00996">
    <property type="entry name" value="CHERMTFRASE"/>
</dbReference>
<comment type="catalytic activity">
    <reaction evidence="1">
        <text>L-glutamyl-[protein] + S-adenosyl-L-methionine = [protein]-L-glutamate 5-O-methyl ester + S-adenosyl-L-homocysteine</text>
        <dbReference type="Rhea" id="RHEA:24452"/>
        <dbReference type="Rhea" id="RHEA-COMP:10208"/>
        <dbReference type="Rhea" id="RHEA-COMP:10311"/>
        <dbReference type="ChEBI" id="CHEBI:29973"/>
        <dbReference type="ChEBI" id="CHEBI:57856"/>
        <dbReference type="ChEBI" id="CHEBI:59789"/>
        <dbReference type="ChEBI" id="CHEBI:82795"/>
        <dbReference type="EC" id="2.1.1.80"/>
    </reaction>
</comment>
<evidence type="ECO:0000313" key="8">
    <source>
        <dbReference type="EMBL" id="RHA44512.1"/>
    </source>
</evidence>
<keyword evidence="3 8" id="KW-0489">Methyltransferase</keyword>
<dbReference type="InterPro" id="IPR050903">
    <property type="entry name" value="Bact_Chemotaxis_MeTrfase"/>
</dbReference>
<dbReference type="SUPFAM" id="SSF53335">
    <property type="entry name" value="S-adenosyl-L-methionine-dependent methyltransferases"/>
    <property type="match status" value="1"/>
</dbReference>
<feature type="region of interest" description="Disordered" evidence="6">
    <location>
        <begin position="275"/>
        <end position="312"/>
    </location>
</feature>
<evidence type="ECO:0000256" key="4">
    <source>
        <dbReference type="ARBA" id="ARBA00022679"/>
    </source>
</evidence>
<dbReference type="InterPro" id="IPR029063">
    <property type="entry name" value="SAM-dependent_MTases_sf"/>
</dbReference>
<feature type="domain" description="CheR-type methyltransferase" evidence="7">
    <location>
        <begin position="1"/>
        <end position="270"/>
    </location>
</feature>
<dbReference type="InterPro" id="IPR022642">
    <property type="entry name" value="CheR_C"/>
</dbReference>
<feature type="compositionally biased region" description="Pro residues" evidence="6">
    <location>
        <begin position="275"/>
        <end position="284"/>
    </location>
</feature>
<name>A0A413RR81_9CELL</name>
<evidence type="ECO:0000259" key="7">
    <source>
        <dbReference type="PROSITE" id="PS50123"/>
    </source>
</evidence>
<evidence type="ECO:0000256" key="5">
    <source>
        <dbReference type="ARBA" id="ARBA00022691"/>
    </source>
</evidence>
<dbReference type="PANTHER" id="PTHR24422">
    <property type="entry name" value="CHEMOTAXIS PROTEIN METHYLTRANSFERASE"/>
    <property type="match status" value="1"/>
</dbReference>
<dbReference type="EMBL" id="QWKP01000058">
    <property type="protein sequence ID" value="RHA44512.1"/>
    <property type="molecule type" value="Genomic_DNA"/>
</dbReference>
<evidence type="ECO:0000256" key="3">
    <source>
        <dbReference type="ARBA" id="ARBA00022603"/>
    </source>
</evidence>
<dbReference type="SMART" id="SM00138">
    <property type="entry name" value="MeTrc"/>
    <property type="match status" value="1"/>
</dbReference>
<proteinExistence type="predicted"/>
<dbReference type="InterPro" id="IPR036804">
    <property type="entry name" value="CheR_N_sf"/>
</dbReference>
<organism evidence="8 9">
    <name type="scientific">Cellulomonas rhizosphaerae</name>
    <dbReference type="NCBI Taxonomy" id="2293719"/>
    <lineage>
        <taxon>Bacteria</taxon>
        <taxon>Bacillati</taxon>
        <taxon>Actinomycetota</taxon>
        <taxon>Actinomycetes</taxon>
        <taxon>Micrococcales</taxon>
        <taxon>Cellulomonadaceae</taxon>
        <taxon>Cellulomonas</taxon>
    </lineage>
</organism>
<dbReference type="InterPro" id="IPR022641">
    <property type="entry name" value="CheR_N"/>
</dbReference>
<dbReference type="GO" id="GO:0008983">
    <property type="term" value="F:protein-glutamate O-methyltransferase activity"/>
    <property type="evidence" value="ECO:0007669"/>
    <property type="project" value="UniProtKB-EC"/>
</dbReference>
<dbReference type="Pfam" id="PF03705">
    <property type="entry name" value="CheR_N"/>
    <property type="match status" value="1"/>
</dbReference>
<evidence type="ECO:0000256" key="6">
    <source>
        <dbReference type="SAM" id="MobiDB-lite"/>
    </source>
</evidence>
<keyword evidence="5" id="KW-0949">S-adenosyl-L-methionine</keyword>
<dbReference type="Gene3D" id="3.40.50.150">
    <property type="entry name" value="Vaccinia Virus protein VP39"/>
    <property type="match status" value="1"/>
</dbReference>
<dbReference type="Proteomes" id="UP000283374">
    <property type="component" value="Unassembled WGS sequence"/>
</dbReference>
<dbReference type="AlphaFoldDB" id="A0A413RR81"/>
<dbReference type="RefSeq" id="WP_118765633.1">
    <property type="nucleotide sequence ID" value="NZ_QWKP01000058.1"/>
</dbReference>
<accession>A0A413RR81</accession>
<dbReference type="CDD" id="cd02440">
    <property type="entry name" value="AdoMet_MTases"/>
    <property type="match status" value="1"/>
</dbReference>
<dbReference type="GO" id="GO:0032259">
    <property type="term" value="P:methylation"/>
    <property type="evidence" value="ECO:0007669"/>
    <property type="project" value="UniProtKB-KW"/>
</dbReference>
<dbReference type="SUPFAM" id="SSF47757">
    <property type="entry name" value="Chemotaxis receptor methyltransferase CheR, N-terminal domain"/>
    <property type="match status" value="1"/>
</dbReference>
<dbReference type="Gene3D" id="1.10.155.10">
    <property type="entry name" value="Chemotaxis receptor methyltransferase CheR, N-terminal domain"/>
    <property type="match status" value="1"/>
</dbReference>
<keyword evidence="9" id="KW-1185">Reference proteome</keyword>
<feature type="compositionally biased region" description="Low complexity" evidence="6">
    <location>
        <begin position="301"/>
        <end position="312"/>
    </location>
</feature>
<gene>
    <name evidence="8" type="ORF">D1825_00840</name>
</gene>
<keyword evidence="4 8" id="KW-0808">Transferase</keyword>
<comment type="caution">
    <text evidence="8">The sequence shown here is derived from an EMBL/GenBank/DDBJ whole genome shotgun (WGS) entry which is preliminary data.</text>
</comment>
<protein>
    <recommendedName>
        <fullName evidence="2">protein-glutamate O-methyltransferase</fullName>
        <ecNumber evidence="2">2.1.1.80</ecNumber>
    </recommendedName>
</protein>
<dbReference type="InterPro" id="IPR000780">
    <property type="entry name" value="CheR_MeTrfase"/>
</dbReference>
<dbReference type="Pfam" id="PF01739">
    <property type="entry name" value="CheR"/>
    <property type="match status" value="1"/>
</dbReference>
<sequence>MSISPESFAFVADLVRRRSAIQLTPGKEYLVESRLLPLARTAGLDLDAYVLRLRTQGAPADQAAVIEAMTTNETSWFRDGAPYAALRGTELPRLVAARGGTGRLRVWSAACSTGQEPYSIAMSLLDDLPATMTSEIIATDLSEQVLERARSGRYSQLEVNRGMPAAMLVRHMARAGTEWELSAAVRRLVSFRAHNLLDPPPAGPFDIVFLRNVLIYFDLPTKRAILERVLRVLRPDGVLLLGAAESTLGVHEGFERVTVARSSVYRPLAARGLPAPAPAVPSPRPAGFAHPSVPPSPLPAPAAHALSRGAAR</sequence>
<dbReference type="PROSITE" id="PS50123">
    <property type="entry name" value="CHER"/>
    <property type="match status" value="1"/>
</dbReference>
<evidence type="ECO:0000256" key="1">
    <source>
        <dbReference type="ARBA" id="ARBA00001541"/>
    </source>
</evidence>
<dbReference type="PANTHER" id="PTHR24422:SF21">
    <property type="entry name" value="CHEMOTAXIS PROTEIN METHYLTRANSFERASE 1"/>
    <property type="match status" value="1"/>
</dbReference>
<dbReference type="EC" id="2.1.1.80" evidence="2"/>